<dbReference type="eggNOG" id="COG0098">
    <property type="taxonomic scope" value="Bacteria"/>
</dbReference>
<dbReference type="GO" id="GO:0005737">
    <property type="term" value="C:cytoplasm"/>
    <property type="evidence" value="ECO:0007669"/>
    <property type="project" value="UniProtKB-ARBA"/>
</dbReference>
<dbReference type="InterPro" id="IPR014721">
    <property type="entry name" value="Ribsml_uS5_D2-typ_fold_subgr"/>
</dbReference>
<dbReference type="InterPro" id="IPR005324">
    <property type="entry name" value="Ribosomal_uS5_C"/>
</dbReference>
<dbReference type="EMBL" id="CP007128">
    <property type="protein sequence ID" value="AHG90328.1"/>
    <property type="molecule type" value="Genomic_DNA"/>
</dbReference>
<evidence type="ECO:0000313" key="13">
    <source>
        <dbReference type="Proteomes" id="UP000019151"/>
    </source>
</evidence>
<sequence>MADNQTSGQQGGGGGGGFGGGPGGGRGRGPGGGGGRGGPGGGRGRGGPGGGRGGPGGGRGPGGQGRGPGGPGGQGGDRRGGGRDGGRGGDNRGQEREGSDLVENVIAINRVAKVVKGGRRFSFNALVAVGDGQGRVGFATGKANEVSEAVRKAVDAARRKMVPVPLTGGTIPHEVIGEHGAGRVLLKPAAPGAGVIAGGAVRAVMECAGIVDIIAKSLGSTNPHNLVLAALDGLRQLTTVDQIARERGVEAESIGYRSRAEVRQRAPRAGLAAVEAV</sequence>
<feature type="compositionally biased region" description="Gly residues" evidence="10">
    <location>
        <begin position="9"/>
        <end position="75"/>
    </location>
</feature>
<evidence type="ECO:0000313" key="12">
    <source>
        <dbReference type="EMBL" id="AHG90328.1"/>
    </source>
</evidence>
<evidence type="ECO:0000256" key="7">
    <source>
        <dbReference type="ARBA" id="ARBA00035255"/>
    </source>
</evidence>
<dbReference type="InterPro" id="IPR013810">
    <property type="entry name" value="Ribosomal_uS5_N"/>
</dbReference>
<dbReference type="NCBIfam" id="TIGR01021">
    <property type="entry name" value="rpsE_bact"/>
    <property type="match status" value="1"/>
</dbReference>
<evidence type="ECO:0000256" key="6">
    <source>
        <dbReference type="ARBA" id="ARBA00023274"/>
    </source>
</evidence>
<evidence type="ECO:0000256" key="4">
    <source>
        <dbReference type="ARBA" id="ARBA00022884"/>
    </source>
</evidence>
<feature type="domain" description="S5 DRBM" evidence="11">
    <location>
        <begin position="101"/>
        <end position="164"/>
    </location>
</feature>
<keyword evidence="4 8" id="KW-0694">RNA-binding</keyword>
<feature type="compositionally biased region" description="Basic and acidic residues" evidence="10">
    <location>
        <begin position="76"/>
        <end position="98"/>
    </location>
</feature>
<comment type="subunit">
    <text evidence="8">Part of the 30S ribosomal subunit. Contacts proteins S4 and S8.</text>
</comment>
<dbReference type="InterPro" id="IPR000851">
    <property type="entry name" value="Ribosomal_uS5"/>
</dbReference>
<dbReference type="Pfam" id="PF00333">
    <property type="entry name" value="Ribosomal_S5"/>
    <property type="match status" value="1"/>
</dbReference>
<dbReference type="SUPFAM" id="SSF54211">
    <property type="entry name" value="Ribosomal protein S5 domain 2-like"/>
    <property type="match status" value="1"/>
</dbReference>
<dbReference type="Gene3D" id="3.30.160.20">
    <property type="match status" value="1"/>
</dbReference>
<organism evidence="12 13">
    <name type="scientific">Gemmatirosa kalamazoonensis</name>
    <dbReference type="NCBI Taxonomy" id="861299"/>
    <lineage>
        <taxon>Bacteria</taxon>
        <taxon>Pseudomonadati</taxon>
        <taxon>Gemmatimonadota</taxon>
        <taxon>Gemmatimonadia</taxon>
        <taxon>Gemmatimonadales</taxon>
        <taxon>Gemmatimonadaceae</taxon>
        <taxon>Gemmatirosa</taxon>
    </lineage>
</organism>
<name>W0RLM1_9BACT</name>
<evidence type="ECO:0000256" key="8">
    <source>
        <dbReference type="HAMAP-Rule" id="MF_01307"/>
    </source>
</evidence>
<dbReference type="Pfam" id="PF03719">
    <property type="entry name" value="Ribosomal_S5_C"/>
    <property type="match status" value="1"/>
</dbReference>
<comment type="domain">
    <text evidence="8">The N-terminal domain interacts with the head of the 30S subunit; the C-terminal domain interacts with the body and contacts protein S4. The interaction surface between S4 and S5 is involved in control of translational fidelity.</text>
</comment>
<evidence type="ECO:0000256" key="2">
    <source>
        <dbReference type="ARBA" id="ARBA00008945"/>
    </source>
</evidence>
<keyword evidence="3 8" id="KW-0699">rRNA-binding</keyword>
<feature type="region of interest" description="Disordered" evidence="10">
    <location>
        <begin position="1"/>
        <end position="98"/>
    </location>
</feature>
<dbReference type="InterPro" id="IPR020568">
    <property type="entry name" value="Ribosomal_Su5_D2-typ_SF"/>
</dbReference>
<evidence type="ECO:0000256" key="10">
    <source>
        <dbReference type="SAM" id="MobiDB-lite"/>
    </source>
</evidence>
<keyword evidence="6 8" id="KW-0687">Ribonucleoprotein</keyword>
<dbReference type="InterPro" id="IPR018192">
    <property type="entry name" value="Ribosomal_uS5_N_CS"/>
</dbReference>
<dbReference type="InterPro" id="IPR005712">
    <property type="entry name" value="Ribosomal_uS5_bac-type"/>
</dbReference>
<gene>
    <name evidence="8" type="primary">rpsE</name>
    <name evidence="12" type="ORF">J421_2791</name>
</gene>
<dbReference type="Proteomes" id="UP000019151">
    <property type="component" value="Chromosome"/>
</dbReference>
<evidence type="ECO:0000259" key="11">
    <source>
        <dbReference type="PROSITE" id="PS50881"/>
    </source>
</evidence>
<dbReference type="HAMAP" id="MF_01307_B">
    <property type="entry name" value="Ribosomal_uS5_B"/>
    <property type="match status" value="1"/>
</dbReference>
<dbReference type="STRING" id="861299.J421_2791"/>
<comment type="function">
    <text evidence="1 8">Located at the back of the 30S subunit body where it stabilizes the conformation of the head with respect to the body.</text>
</comment>
<protein>
    <recommendedName>
        <fullName evidence="7 8">Small ribosomal subunit protein uS5</fullName>
    </recommendedName>
</protein>
<accession>W0RLM1</accession>
<evidence type="ECO:0000256" key="5">
    <source>
        <dbReference type="ARBA" id="ARBA00022980"/>
    </source>
</evidence>
<dbReference type="FunCoup" id="W0RLM1">
    <property type="interactions" value="608"/>
</dbReference>
<dbReference type="AlphaFoldDB" id="W0RLM1"/>
<dbReference type="GO" id="GO:0042254">
    <property type="term" value="P:ribosome biogenesis"/>
    <property type="evidence" value="ECO:0007669"/>
    <property type="project" value="UniProtKB-ARBA"/>
</dbReference>
<dbReference type="InParanoid" id="W0RLM1"/>
<dbReference type="PROSITE" id="PS00585">
    <property type="entry name" value="RIBOSOMAL_S5"/>
    <property type="match status" value="1"/>
</dbReference>
<dbReference type="FunFam" id="3.30.160.20:FF:000001">
    <property type="entry name" value="30S ribosomal protein S5"/>
    <property type="match status" value="1"/>
</dbReference>
<dbReference type="RefSeq" id="WP_104022613.1">
    <property type="nucleotide sequence ID" value="NZ_CP007128.1"/>
</dbReference>
<dbReference type="FunFam" id="3.30.230.10:FF:000002">
    <property type="entry name" value="30S ribosomal protein S5"/>
    <property type="match status" value="1"/>
</dbReference>
<evidence type="ECO:0000256" key="3">
    <source>
        <dbReference type="ARBA" id="ARBA00022730"/>
    </source>
</evidence>
<evidence type="ECO:0000256" key="1">
    <source>
        <dbReference type="ARBA" id="ARBA00003093"/>
    </source>
</evidence>
<dbReference type="Gene3D" id="3.30.230.10">
    <property type="match status" value="1"/>
</dbReference>
<proteinExistence type="inferred from homology"/>
<dbReference type="PANTHER" id="PTHR48277">
    <property type="entry name" value="MITOCHONDRIAL RIBOSOMAL PROTEIN S5"/>
    <property type="match status" value="1"/>
</dbReference>
<reference evidence="12 13" key="1">
    <citation type="journal article" date="2014" name="Genome Announc.">
        <title>Genome Sequence and Methylome of Soil Bacterium Gemmatirosa kalamazoonensis KBS708T, a Member of the Rarely Cultivated Gemmatimonadetes Phylum.</title>
        <authorList>
            <person name="Debruyn J.M."/>
            <person name="Radosevich M."/>
            <person name="Wommack K.E."/>
            <person name="Polson S.W."/>
            <person name="Hauser L.J."/>
            <person name="Fawaz M.N."/>
            <person name="Korlach J."/>
            <person name="Tsai Y.C."/>
        </authorList>
    </citation>
    <scope>NUCLEOTIDE SEQUENCE [LARGE SCALE GENOMIC DNA]</scope>
    <source>
        <strain evidence="12 13">KBS708</strain>
    </source>
</reference>
<dbReference type="GO" id="GO:0006412">
    <property type="term" value="P:translation"/>
    <property type="evidence" value="ECO:0007669"/>
    <property type="project" value="UniProtKB-UniRule"/>
</dbReference>
<evidence type="ECO:0000256" key="9">
    <source>
        <dbReference type="RuleBase" id="RU003823"/>
    </source>
</evidence>
<dbReference type="KEGG" id="gba:J421_2791"/>
<dbReference type="PROSITE" id="PS50881">
    <property type="entry name" value="S5_DSRBD"/>
    <property type="match status" value="1"/>
</dbReference>
<keyword evidence="5 8" id="KW-0689">Ribosomal protein</keyword>
<dbReference type="SUPFAM" id="SSF54768">
    <property type="entry name" value="dsRNA-binding domain-like"/>
    <property type="match status" value="1"/>
</dbReference>
<dbReference type="GO" id="GO:0015935">
    <property type="term" value="C:small ribosomal subunit"/>
    <property type="evidence" value="ECO:0007669"/>
    <property type="project" value="InterPro"/>
</dbReference>
<comment type="similarity">
    <text evidence="2 8 9">Belongs to the universal ribosomal protein uS5 family.</text>
</comment>
<dbReference type="PANTHER" id="PTHR48277:SF1">
    <property type="entry name" value="MITOCHONDRIAL RIBOSOMAL PROTEIN S5"/>
    <property type="match status" value="1"/>
</dbReference>
<dbReference type="PATRIC" id="fig|861299.3.peg.2843"/>
<dbReference type="HOGENOM" id="CLU_065898_1_2_0"/>
<comment type="function">
    <text evidence="8">With S4 and S12 plays an important role in translational accuracy.</text>
</comment>
<keyword evidence="13" id="KW-1185">Reference proteome</keyword>
<dbReference type="GO" id="GO:0019843">
    <property type="term" value="F:rRNA binding"/>
    <property type="evidence" value="ECO:0007669"/>
    <property type="project" value="UniProtKB-UniRule"/>
</dbReference>
<dbReference type="OrthoDB" id="9809045at2"/>
<dbReference type="GO" id="GO:0003735">
    <property type="term" value="F:structural constituent of ribosome"/>
    <property type="evidence" value="ECO:0007669"/>
    <property type="project" value="UniProtKB-UniRule"/>
</dbReference>